<dbReference type="SUPFAM" id="SSF53649">
    <property type="entry name" value="Alkaline phosphatase-like"/>
    <property type="match status" value="1"/>
</dbReference>
<dbReference type="Gene3D" id="3.40.720.10">
    <property type="entry name" value="Alkaline Phosphatase, subunit A"/>
    <property type="match status" value="1"/>
</dbReference>
<evidence type="ECO:0000256" key="1">
    <source>
        <dbReference type="ARBA" id="ARBA00008779"/>
    </source>
</evidence>
<name>A0A382V7E2_9ZZZZ</name>
<dbReference type="PANTHER" id="PTHR42693">
    <property type="entry name" value="ARYLSULFATASE FAMILY MEMBER"/>
    <property type="match status" value="1"/>
</dbReference>
<sequence>MKLNRCLPTLLLLAALCASTAQAKDARPNFILFITDDISAGDLGCYGNEKIKTPHLDRMAAEGLRFTNAYLSISSCSPSRCSIISGRWPHNTGACELHTTLPKDQYVFPETLKKAGYYTVLSGKHHMGGAVDRGFDKVSRGKGPGKEGDWVKILKERPRDKPFFFWFASSDAHRNWGFNDDAPTYDPKEVKVPPYLVDGPRTRKDLADYYHEVSRTDHYAGLLRKELEKQKISGNTYFIYMSDNGRPFPRCKTRLYDDGIKTPFIIVCAGRIKPGVTDSLVS</sequence>
<dbReference type="Pfam" id="PF00884">
    <property type="entry name" value="Sulfatase"/>
    <property type="match status" value="2"/>
</dbReference>
<dbReference type="AlphaFoldDB" id="A0A382V7E2"/>
<accession>A0A382V7E2</accession>
<protein>
    <recommendedName>
        <fullName evidence="3">Sulfatase N-terminal domain-containing protein</fullName>
    </recommendedName>
</protein>
<dbReference type="InterPro" id="IPR050738">
    <property type="entry name" value="Sulfatase"/>
</dbReference>
<dbReference type="InterPro" id="IPR000917">
    <property type="entry name" value="Sulfatase_N"/>
</dbReference>
<comment type="similarity">
    <text evidence="1">Belongs to the sulfatase family.</text>
</comment>
<keyword evidence="2" id="KW-0378">Hydrolase</keyword>
<evidence type="ECO:0000259" key="3">
    <source>
        <dbReference type="Pfam" id="PF00884"/>
    </source>
</evidence>
<dbReference type="PANTHER" id="PTHR42693:SF53">
    <property type="entry name" value="ENDO-4-O-SULFATASE"/>
    <property type="match status" value="1"/>
</dbReference>
<feature type="domain" description="Sulfatase N-terminal" evidence="3">
    <location>
        <begin position="150"/>
        <end position="282"/>
    </location>
</feature>
<evidence type="ECO:0000256" key="2">
    <source>
        <dbReference type="ARBA" id="ARBA00022801"/>
    </source>
</evidence>
<dbReference type="EMBL" id="UINC01149714">
    <property type="protein sequence ID" value="SVD42350.1"/>
    <property type="molecule type" value="Genomic_DNA"/>
</dbReference>
<dbReference type="CDD" id="cd16027">
    <property type="entry name" value="SGSH"/>
    <property type="match status" value="1"/>
</dbReference>
<feature type="non-terminal residue" evidence="4">
    <location>
        <position position="282"/>
    </location>
</feature>
<organism evidence="4">
    <name type="scientific">marine metagenome</name>
    <dbReference type="NCBI Taxonomy" id="408172"/>
    <lineage>
        <taxon>unclassified sequences</taxon>
        <taxon>metagenomes</taxon>
        <taxon>ecological metagenomes</taxon>
    </lineage>
</organism>
<dbReference type="InterPro" id="IPR017850">
    <property type="entry name" value="Alkaline_phosphatase_core_sf"/>
</dbReference>
<feature type="domain" description="Sulfatase N-terminal" evidence="3">
    <location>
        <begin position="28"/>
        <end position="138"/>
    </location>
</feature>
<gene>
    <name evidence="4" type="ORF">METZ01_LOCUS395204</name>
</gene>
<evidence type="ECO:0000313" key="4">
    <source>
        <dbReference type="EMBL" id="SVD42350.1"/>
    </source>
</evidence>
<reference evidence="4" key="1">
    <citation type="submission" date="2018-05" db="EMBL/GenBank/DDBJ databases">
        <authorList>
            <person name="Lanie J.A."/>
            <person name="Ng W.-L."/>
            <person name="Kazmierczak K.M."/>
            <person name="Andrzejewski T.M."/>
            <person name="Davidsen T.M."/>
            <person name="Wayne K.J."/>
            <person name="Tettelin H."/>
            <person name="Glass J.I."/>
            <person name="Rusch D."/>
            <person name="Podicherti R."/>
            <person name="Tsui H.-C.T."/>
            <person name="Winkler M.E."/>
        </authorList>
    </citation>
    <scope>NUCLEOTIDE SEQUENCE</scope>
</reference>
<proteinExistence type="inferred from homology"/>
<dbReference type="GO" id="GO:0004065">
    <property type="term" value="F:arylsulfatase activity"/>
    <property type="evidence" value="ECO:0007669"/>
    <property type="project" value="TreeGrafter"/>
</dbReference>